<gene>
    <name evidence="1" type="ORF">CMMCAS07_06980</name>
</gene>
<reference evidence="1 2" key="1">
    <citation type="submission" date="2016-08" db="EMBL/GenBank/DDBJ databases">
        <title>Genome sequence of Clavibacter michiganensis subsp. michiganensis strain CASJ007.</title>
        <authorList>
            <person name="Thapa S.P."/>
            <person name="Coaker G."/>
        </authorList>
    </citation>
    <scope>NUCLEOTIDE SEQUENCE [LARGE SCALE GENOMIC DNA]</scope>
    <source>
        <strain evidence="1">CASJ007</strain>
    </source>
</reference>
<sequence>MTASITRGSSCPNGWLPMSVACGGKAPADTRPYCARIWSVTTVTARQVRASGRRKIP</sequence>
<keyword evidence="2" id="KW-1185">Reference proteome</keyword>
<evidence type="ECO:0000313" key="1">
    <source>
        <dbReference type="EMBL" id="OUE04673.1"/>
    </source>
</evidence>
<name>A0A251XN89_CLAMM</name>
<dbReference type="Proteomes" id="UP000195062">
    <property type="component" value="Unassembled WGS sequence"/>
</dbReference>
<organism evidence="1 2">
    <name type="scientific">Clavibacter michiganensis subsp. michiganensis</name>
    <dbReference type="NCBI Taxonomy" id="33013"/>
    <lineage>
        <taxon>Bacteria</taxon>
        <taxon>Bacillati</taxon>
        <taxon>Actinomycetota</taxon>
        <taxon>Actinomycetes</taxon>
        <taxon>Micrococcales</taxon>
        <taxon>Microbacteriaceae</taxon>
        <taxon>Clavibacter</taxon>
    </lineage>
</organism>
<protein>
    <submittedName>
        <fullName evidence="1">Uncharacterized protein</fullName>
    </submittedName>
</protein>
<proteinExistence type="predicted"/>
<evidence type="ECO:0000313" key="2">
    <source>
        <dbReference type="Proteomes" id="UP000195062"/>
    </source>
</evidence>
<comment type="caution">
    <text evidence="1">The sequence shown here is derived from an EMBL/GenBank/DDBJ whole genome shotgun (WGS) entry which is preliminary data.</text>
</comment>
<dbReference type="PROSITE" id="PS51257">
    <property type="entry name" value="PROKAR_LIPOPROTEIN"/>
    <property type="match status" value="1"/>
</dbReference>
<dbReference type="AlphaFoldDB" id="A0A251XN89"/>
<accession>A0A251XN89</accession>
<dbReference type="EMBL" id="MDHH01000001">
    <property type="protein sequence ID" value="OUE04673.1"/>
    <property type="molecule type" value="Genomic_DNA"/>
</dbReference>